<dbReference type="InterPro" id="IPR003439">
    <property type="entry name" value="ABC_transporter-like_ATP-bd"/>
</dbReference>
<protein>
    <submittedName>
        <fullName evidence="7">ABC transporter, ATP-binding protein</fullName>
    </submittedName>
</protein>
<feature type="domain" description="ABC transporter" evidence="6">
    <location>
        <begin position="7"/>
        <end position="247"/>
    </location>
</feature>
<dbReference type="GO" id="GO:0005524">
    <property type="term" value="F:ATP binding"/>
    <property type="evidence" value="ECO:0007669"/>
    <property type="project" value="UniProtKB-KW"/>
</dbReference>
<dbReference type="SUPFAM" id="SSF52540">
    <property type="entry name" value="P-loop containing nucleoside triphosphate hydrolases"/>
    <property type="match status" value="1"/>
</dbReference>
<dbReference type="GO" id="GO:0098796">
    <property type="term" value="C:membrane protein complex"/>
    <property type="evidence" value="ECO:0007669"/>
    <property type="project" value="UniProtKB-ARBA"/>
</dbReference>
<dbReference type="PROSITE" id="PS50893">
    <property type="entry name" value="ABC_TRANSPORTER_2"/>
    <property type="match status" value="1"/>
</dbReference>
<sequence length="253" mass="27809">MENNSVIQAHHLKKVYGKQQERKYTALKDVSFSVTTGDFVGVMGASGSGKTTLLNMLATFDRPTAGTVEIAGQDVTQLKGNALADFRAKQMGFIFQDFNLLENLTSAQNIGLPLSLQGKPAKEIDQIVIKIAQALEIENLLSKYPAQLSGGQKQRIACARALVNQPQILFGDEPTGALDSKAARELLGLLQQINQKEKTAILLVTHDAFSASYCRRIIFIKDGEIGHELVRQASQSRPDFYQQILDQLGTFEK</sequence>
<evidence type="ECO:0000256" key="5">
    <source>
        <dbReference type="ARBA" id="ARBA00022970"/>
    </source>
</evidence>
<dbReference type="PATRIC" id="fig|1133569.4.peg.1346"/>
<proteinExistence type="inferred from homology"/>
<comment type="similarity">
    <text evidence="1">Belongs to the ABC transporter superfamily.</text>
</comment>
<gene>
    <name evidence="7" type="ORF">FD21_GL001214</name>
</gene>
<dbReference type="Pfam" id="PF00005">
    <property type="entry name" value="ABC_tran"/>
    <property type="match status" value="1"/>
</dbReference>
<evidence type="ECO:0000256" key="1">
    <source>
        <dbReference type="ARBA" id="ARBA00005417"/>
    </source>
</evidence>
<keyword evidence="4 7" id="KW-0067">ATP-binding</keyword>
<dbReference type="SMART" id="SM00382">
    <property type="entry name" value="AAA"/>
    <property type="match status" value="1"/>
</dbReference>
<evidence type="ECO:0000256" key="4">
    <source>
        <dbReference type="ARBA" id="ARBA00022840"/>
    </source>
</evidence>
<dbReference type="RefSeq" id="WP_010581211.1">
    <property type="nucleotide sequence ID" value="NZ_AHYZ01000169.1"/>
</dbReference>
<dbReference type="InterPro" id="IPR027417">
    <property type="entry name" value="P-loop_NTPase"/>
</dbReference>
<keyword evidence="5" id="KW-0029">Amino-acid transport</keyword>
<dbReference type="GO" id="GO:0016887">
    <property type="term" value="F:ATP hydrolysis activity"/>
    <property type="evidence" value="ECO:0007669"/>
    <property type="project" value="InterPro"/>
</dbReference>
<organism evidence="7 8">
    <name type="scientific">Liquorilactobacillus vini DSM 20605</name>
    <dbReference type="NCBI Taxonomy" id="1133569"/>
    <lineage>
        <taxon>Bacteria</taxon>
        <taxon>Bacillati</taxon>
        <taxon>Bacillota</taxon>
        <taxon>Bacilli</taxon>
        <taxon>Lactobacillales</taxon>
        <taxon>Lactobacillaceae</taxon>
        <taxon>Liquorilactobacillus</taxon>
    </lineage>
</organism>
<reference evidence="7 8" key="1">
    <citation type="journal article" date="2015" name="Genome Announc.">
        <title>Expanding the biotechnology potential of lactobacilli through comparative genomics of 213 strains and associated genera.</title>
        <authorList>
            <person name="Sun Z."/>
            <person name="Harris H.M."/>
            <person name="McCann A."/>
            <person name="Guo C."/>
            <person name="Argimon S."/>
            <person name="Zhang W."/>
            <person name="Yang X."/>
            <person name="Jeffery I.B."/>
            <person name="Cooney J.C."/>
            <person name="Kagawa T.F."/>
            <person name="Liu W."/>
            <person name="Song Y."/>
            <person name="Salvetti E."/>
            <person name="Wrobel A."/>
            <person name="Rasinkangas P."/>
            <person name="Parkhill J."/>
            <person name="Rea M.C."/>
            <person name="O'Sullivan O."/>
            <person name="Ritari J."/>
            <person name="Douillard F.P."/>
            <person name="Paul Ross R."/>
            <person name="Yang R."/>
            <person name="Briner A.E."/>
            <person name="Felis G.E."/>
            <person name="de Vos W.M."/>
            <person name="Barrangou R."/>
            <person name="Klaenhammer T.R."/>
            <person name="Caufield P.W."/>
            <person name="Cui Y."/>
            <person name="Zhang H."/>
            <person name="O'Toole P.W."/>
        </authorList>
    </citation>
    <scope>NUCLEOTIDE SEQUENCE [LARGE SCALE GENOMIC DNA]</scope>
    <source>
        <strain evidence="7 8">DSM 20605</strain>
    </source>
</reference>
<keyword evidence="3" id="KW-0547">Nucleotide-binding</keyword>
<dbReference type="eggNOG" id="COG1136">
    <property type="taxonomic scope" value="Bacteria"/>
</dbReference>
<keyword evidence="8" id="KW-1185">Reference proteome</keyword>
<dbReference type="InterPro" id="IPR017911">
    <property type="entry name" value="MacB-like_ATP-bd"/>
</dbReference>
<evidence type="ECO:0000256" key="3">
    <source>
        <dbReference type="ARBA" id="ARBA00022741"/>
    </source>
</evidence>
<keyword evidence="2" id="KW-0813">Transport</keyword>
<dbReference type="PANTHER" id="PTHR42798">
    <property type="entry name" value="LIPOPROTEIN-RELEASING SYSTEM ATP-BINDING PROTEIN LOLD"/>
    <property type="match status" value="1"/>
</dbReference>
<dbReference type="Proteomes" id="UP000051576">
    <property type="component" value="Unassembled WGS sequence"/>
</dbReference>
<dbReference type="Gene3D" id="3.40.50.300">
    <property type="entry name" value="P-loop containing nucleotide triphosphate hydrolases"/>
    <property type="match status" value="1"/>
</dbReference>
<name>A0A0R2CA75_9LACO</name>
<dbReference type="STRING" id="1133569.FD21_GL001214"/>
<dbReference type="PANTHER" id="PTHR42798:SF7">
    <property type="entry name" value="ALPHA-D-RIBOSE 1-METHYLPHOSPHONATE 5-TRIPHOSPHATE SYNTHASE SUBUNIT PHNL"/>
    <property type="match status" value="1"/>
</dbReference>
<dbReference type="GO" id="GO:0006865">
    <property type="term" value="P:amino acid transport"/>
    <property type="evidence" value="ECO:0007669"/>
    <property type="project" value="UniProtKB-KW"/>
</dbReference>
<dbReference type="FunFam" id="3.40.50.300:FF:000032">
    <property type="entry name" value="Export ABC transporter ATP-binding protein"/>
    <property type="match status" value="1"/>
</dbReference>
<evidence type="ECO:0000313" key="7">
    <source>
        <dbReference type="EMBL" id="KRM88487.1"/>
    </source>
</evidence>
<comment type="caution">
    <text evidence="7">The sequence shown here is derived from an EMBL/GenBank/DDBJ whole genome shotgun (WGS) entry which is preliminary data.</text>
</comment>
<dbReference type="AlphaFoldDB" id="A0A0R2CA75"/>
<evidence type="ECO:0000259" key="6">
    <source>
        <dbReference type="PROSITE" id="PS50893"/>
    </source>
</evidence>
<dbReference type="GO" id="GO:0022857">
    <property type="term" value="F:transmembrane transporter activity"/>
    <property type="evidence" value="ECO:0007669"/>
    <property type="project" value="UniProtKB-ARBA"/>
</dbReference>
<dbReference type="CDD" id="cd03255">
    <property type="entry name" value="ABC_MJ0796_LolCDE_FtsE"/>
    <property type="match status" value="1"/>
</dbReference>
<evidence type="ECO:0000256" key="2">
    <source>
        <dbReference type="ARBA" id="ARBA00022448"/>
    </source>
</evidence>
<dbReference type="EMBL" id="AYYX01000033">
    <property type="protein sequence ID" value="KRM88487.1"/>
    <property type="molecule type" value="Genomic_DNA"/>
</dbReference>
<evidence type="ECO:0000313" key="8">
    <source>
        <dbReference type="Proteomes" id="UP000051576"/>
    </source>
</evidence>
<dbReference type="InterPro" id="IPR003593">
    <property type="entry name" value="AAA+_ATPase"/>
</dbReference>
<accession>A0A0R2CA75</accession>
<dbReference type="OrthoDB" id="9791546at2"/>